<feature type="compositionally biased region" description="Basic and acidic residues" evidence="1">
    <location>
        <begin position="1"/>
        <end position="11"/>
    </location>
</feature>
<gene>
    <name evidence="2" type="ORF">SDC9_04582</name>
</gene>
<feature type="region of interest" description="Disordered" evidence="1">
    <location>
        <begin position="249"/>
        <end position="293"/>
    </location>
</feature>
<evidence type="ECO:0000256" key="1">
    <source>
        <dbReference type="SAM" id="MobiDB-lite"/>
    </source>
</evidence>
<feature type="region of interest" description="Disordered" evidence="1">
    <location>
        <begin position="320"/>
        <end position="351"/>
    </location>
</feature>
<comment type="caution">
    <text evidence="2">The sequence shown here is derived from an EMBL/GenBank/DDBJ whole genome shotgun (WGS) entry which is preliminary data.</text>
</comment>
<proteinExistence type="predicted"/>
<reference evidence="2" key="1">
    <citation type="submission" date="2019-08" db="EMBL/GenBank/DDBJ databases">
        <authorList>
            <person name="Kucharzyk K."/>
            <person name="Murdoch R.W."/>
            <person name="Higgins S."/>
            <person name="Loffler F."/>
        </authorList>
    </citation>
    <scope>NUCLEOTIDE SEQUENCE</scope>
</reference>
<protein>
    <submittedName>
        <fullName evidence="2">Uncharacterized protein</fullName>
    </submittedName>
</protein>
<feature type="region of interest" description="Disordered" evidence="1">
    <location>
        <begin position="82"/>
        <end position="162"/>
    </location>
</feature>
<feature type="compositionally biased region" description="Basic and acidic residues" evidence="1">
    <location>
        <begin position="320"/>
        <end position="335"/>
    </location>
</feature>
<feature type="compositionally biased region" description="Basic and acidic residues" evidence="1">
    <location>
        <begin position="145"/>
        <end position="159"/>
    </location>
</feature>
<organism evidence="2">
    <name type="scientific">bioreactor metagenome</name>
    <dbReference type="NCBI Taxonomy" id="1076179"/>
    <lineage>
        <taxon>unclassified sequences</taxon>
        <taxon>metagenomes</taxon>
        <taxon>ecological metagenomes</taxon>
    </lineage>
</organism>
<feature type="region of interest" description="Disordered" evidence="1">
    <location>
        <begin position="1"/>
        <end position="25"/>
    </location>
</feature>
<accession>A0A644SWN9</accession>
<feature type="compositionally biased region" description="Acidic residues" evidence="1">
    <location>
        <begin position="250"/>
        <end position="262"/>
    </location>
</feature>
<evidence type="ECO:0000313" key="2">
    <source>
        <dbReference type="EMBL" id="MPL59034.1"/>
    </source>
</evidence>
<name>A0A644SWN9_9ZZZZ</name>
<dbReference type="AlphaFoldDB" id="A0A644SWN9"/>
<dbReference type="EMBL" id="VSSQ01000008">
    <property type="protein sequence ID" value="MPL59034.1"/>
    <property type="molecule type" value="Genomic_DNA"/>
</dbReference>
<sequence>MNLQRRERQQREQAAQYPEPDDNLGFLETRQFEVMVERGHFEQALPLGRLEIEDLEHHRTQLHYENSADEQEEHFLFNDEGEDRQDAAQSEGAGVAHKDLGGMGVEPKKARARSQEGQVEHRELAGAADIRNLQIGRPIGSPAHVGEDRKGQECHDDKPGGQAVKAVGDIDRVGPGCDVDHRQGNPEDAQVEDVVLEKRDIELGRVLAAGKVKSHRHDPGHEKLENKLFACGKTVGILFLDLQPVVGAADEAETEEGEEGDPGEGIADVLPENHRNGDGNDDENAAHGRGARLDKVTFRPVQAHRLTELEDFEFFDDQGAQEKHEKKGAHRRVDGTEGQVTENIEGGKIFD</sequence>